<accession>A0A9X3XHR5</accession>
<dbReference type="EMBL" id="JAGTJJ010000087">
    <property type="protein sequence ID" value="MDC3988908.1"/>
    <property type="molecule type" value="Genomic_DNA"/>
</dbReference>
<sequence>MTWHGRPSRGPSASVRLDLREPARRARPAVPHLPHLTASAIATWRARMLNEHGSARVFEGLARQFEGAGFEAHLVEEVRGFADEERRHGVLCGAVVEALGGEALTEAPVGEAYPEHADDATPLESALRNMLSICCLSETVAVALIGAERIEMPAGELRDLLTQIYADEVGHSRFGWRMLDALSQRLDDEIKERLGDYLEVAFAHLEEHELAHLPEGSLPPPEGVVYGLCSGPDARGLFFDTVEQVIVPGLERHGIPARRAWMRRHGGAGLS</sequence>
<dbReference type="SUPFAM" id="SSF47240">
    <property type="entry name" value="Ferritin-like"/>
    <property type="match status" value="1"/>
</dbReference>
<protein>
    <submittedName>
        <fullName evidence="2">Ferritin-like domain-containing protein</fullName>
    </submittedName>
</protein>
<name>A0A9X3XHR5_9BACT</name>
<organism evidence="2 3">
    <name type="scientific">Polyangium jinanense</name>
    <dbReference type="NCBI Taxonomy" id="2829994"/>
    <lineage>
        <taxon>Bacteria</taxon>
        <taxon>Pseudomonadati</taxon>
        <taxon>Myxococcota</taxon>
        <taxon>Polyangia</taxon>
        <taxon>Polyangiales</taxon>
        <taxon>Polyangiaceae</taxon>
        <taxon>Polyangium</taxon>
    </lineage>
</organism>
<evidence type="ECO:0000256" key="1">
    <source>
        <dbReference type="SAM" id="MobiDB-lite"/>
    </source>
</evidence>
<dbReference type="CDD" id="cd00657">
    <property type="entry name" value="Ferritin_like"/>
    <property type="match status" value="1"/>
</dbReference>
<comment type="caution">
    <text evidence="2">The sequence shown here is derived from an EMBL/GenBank/DDBJ whole genome shotgun (WGS) entry which is preliminary data.</text>
</comment>
<evidence type="ECO:0000313" key="3">
    <source>
        <dbReference type="Proteomes" id="UP001151081"/>
    </source>
</evidence>
<feature type="region of interest" description="Disordered" evidence="1">
    <location>
        <begin position="1"/>
        <end position="30"/>
    </location>
</feature>
<keyword evidence="3" id="KW-1185">Reference proteome</keyword>
<reference evidence="2 3" key="1">
    <citation type="submission" date="2021-04" db="EMBL/GenBank/DDBJ databases">
        <title>Genome analysis of Polyangium sp.</title>
        <authorList>
            <person name="Li Y."/>
            <person name="Wang J."/>
        </authorList>
    </citation>
    <scope>NUCLEOTIDE SEQUENCE [LARGE SCALE GENOMIC DNA]</scope>
    <source>
        <strain evidence="2 3">SDU14</strain>
    </source>
</reference>
<dbReference type="AlphaFoldDB" id="A0A9X3XHR5"/>
<gene>
    <name evidence="2" type="ORF">KEG57_51050</name>
</gene>
<proteinExistence type="predicted"/>
<dbReference type="InterPro" id="IPR009078">
    <property type="entry name" value="Ferritin-like_SF"/>
</dbReference>
<dbReference type="Proteomes" id="UP001151081">
    <property type="component" value="Unassembled WGS sequence"/>
</dbReference>
<evidence type="ECO:0000313" key="2">
    <source>
        <dbReference type="EMBL" id="MDC3988908.1"/>
    </source>
</evidence>